<dbReference type="HOGENOM" id="CLU_277081_0_0_1"/>
<dbReference type="PANTHER" id="PTHR38926:SF5">
    <property type="entry name" value="F-BOX AND LEUCINE-RICH REPEAT PROTEIN 6"/>
    <property type="match status" value="1"/>
</dbReference>
<organism evidence="1 2">
    <name type="scientific">Rhodotorula toruloides (strain NP11)</name>
    <name type="common">Yeast</name>
    <name type="synonym">Rhodosporidium toruloides</name>
    <dbReference type="NCBI Taxonomy" id="1130832"/>
    <lineage>
        <taxon>Eukaryota</taxon>
        <taxon>Fungi</taxon>
        <taxon>Dikarya</taxon>
        <taxon>Basidiomycota</taxon>
        <taxon>Pucciniomycotina</taxon>
        <taxon>Microbotryomycetes</taxon>
        <taxon>Sporidiobolales</taxon>
        <taxon>Sporidiobolaceae</taxon>
        <taxon>Rhodotorula</taxon>
    </lineage>
</organism>
<accession>M7WNX9</accession>
<keyword evidence="2" id="KW-1185">Reference proteome</keyword>
<name>M7WNX9_RHOT1</name>
<dbReference type="PANTHER" id="PTHR38926">
    <property type="entry name" value="F-BOX DOMAIN CONTAINING PROTEIN, EXPRESSED"/>
    <property type="match status" value="1"/>
</dbReference>
<dbReference type="EMBL" id="KB722652">
    <property type="protein sequence ID" value="EMS22227.1"/>
    <property type="molecule type" value="Genomic_DNA"/>
</dbReference>
<dbReference type="RefSeq" id="XP_016273346.1">
    <property type="nucleotide sequence ID" value="XM_016414665.1"/>
</dbReference>
<sequence>MPVLPTDILQMIFDELDAQMTLQTPRDEADRRRMGLSLSLVCRAWRQAGTAFCWRVFTLMARDEDDVDCGCFDHLLDHPHLAALVRTLYVAWPRSDRPISPMSAGEARLKELLSLVTGVESSKHGEPEDPAIDSAALCVLLKAAPRLEMINVDCTVDAEPYGDDFDINFLPIKHAIINIRGLNIAVFDVTSLILRALDSATTNYLRIGNVPFGRYFFELLEDLENLQHLELTWEYEDALAACLPHVQPILRHLPSLRILKIAVQLPDDGLDDTDEISHDILAAVPVQVKIAVLSLRVDNIEQGPLADFARARRDTALNSLVVVTPLARILFEKKRVGSGWVWQEMDRRMHNLPVLDNTTLTMAYLPRDILQMIFDEVENDLPLSFESIRLVYGARRETGRNISLVCRAWRAGGTAIRWRYHDIDFTSRTAERDVQHLLSHRGAASSVRSLLLSRGLGTPGSLDGADRDVVELLRKLRNLEALRFYNAPRDVLEDFADDDARLHFLSLRDLTVHNSPAEGSDYKLAATETAGLVRCALRLKRLSITADALIDMETDDEPEPHPRPLEEVDLDIRGDGQAVTDVTYTVLRCAEPARLKSLTVKNVPFSASFFANISTIRNLRQLILVWPTDDAFTCSAPHLISAIKNLQHLQSIVLLYPSYPTYASSALSLSNMVLAMIPATARSACVSLDSDFHSATQGPLSSFFTGCRDQSPLEELVVSDLHSTRCFRKATRGGRPMWRDVGGLEANNRRLPSSRPAMPDLPLDVLNLIFRELDESLDPANHPVDLERRRTVGRQVSLVCRAWRLVGTRLFWSHVEIADMRTRKAASLVEHLIAHPNAAGCIGQLSIAWLDSSTSRGLNYAEHRVPSLLRLLNSLFGLSLFNPPTLVIRSLSTNAPIRIASLEYLNIEGITSESDAATPCVEGADLRTLLSLSPTLAKFDLRCAVTKQTSPAASPPPIRPLESVDIRFTGNTRDVAFATQTILQSASPGDMQQLVIANVPFAPSFYRTIATFHGLVDFRLAWEFEDGLAFSLPHIVTLIQRLPSLHLLGLMYKHEPAVQDDHDLSNRLLDLVPSTLNSAVLTLAYTSLDSAPMARYARAHLGAGPREFVALTEEGEITFFQKEDENGVLRWEEVNRVPLKDGFWRM</sequence>
<proteinExistence type="predicted"/>
<dbReference type="OrthoDB" id="10328401at2759"/>
<dbReference type="Proteomes" id="UP000016926">
    <property type="component" value="Unassembled WGS sequence"/>
</dbReference>
<protein>
    <submittedName>
        <fullName evidence="1">Uncharacterized protein</fullName>
    </submittedName>
</protein>
<reference evidence="1 2" key="1">
    <citation type="journal article" date="2012" name="Nat. Commun.">
        <title>A multi-omic map of the lipid-producing yeast Rhodosporidium toruloides.</title>
        <authorList>
            <person name="Zhu Z."/>
            <person name="Zhang S."/>
            <person name="Liu H."/>
            <person name="Shen H."/>
            <person name="Lin X."/>
            <person name="Yang F."/>
            <person name="Zhou Y.J."/>
            <person name="Jin G."/>
            <person name="Ye M."/>
            <person name="Zou H."/>
            <person name="Zou H."/>
            <person name="Zhao Z.K."/>
        </authorList>
    </citation>
    <scope>NUCLEOTIDE SEQUENCE [LARGE SCALE GENOMIC DNA]</scope>
    <source>
        <strain evidence="1 2">NP11</strain>
    </source>
</reference>
<evidence type="ECO:0000313" key="2">
    <source>
        <dbReference type="Proteomes" id="UP000016926"/>
    </source>
</evidence>
<evidence type="ECO:0000313" key="1">
    <source>
        <dbReference type="EMBL" id="EMS22227.1"/>
    </source>
</evidence>
<dbReference type="AlphaFoldDB" id="M7WNX9"/>
<gene>
    <name evidence="1" type="ORF">RHTO_00981</name>
</gene>
<dbReference type="GeneID" id="27364994"/>